<comment type="caution">
    <text evidence="2">The sequence shown here is derived from an EMBL/GenBank/DDBJ whole genome shotgun (WGS) entry which is preliminary data.</text>
</comment>
<sequence length="683" mass="73927">MYSRVVSRDPTVRAVNKTGGDKVERNARIGAFMAEEDFLTRRLIDPLGKSSRLDTHTGLAHSALKAFDAQWTNASRDYKRRRVSPSQPKTPTFLTHVAFLQVGRARNTPKSRDPTAPDPVSPKQWAGFGGAPFLTPASALRRPPSTTDTVAPQLLESPENTGRKVKIEEEDDDNDDALFRSIRKVLFANPKYAQDVIAAIRELPVGTQQFLRQSCDCTRGRGSSNDGIHVGVTDQRGGSSTGAANPKQTAVAGSSTTPARLSSSKPGRKRVKSGNEGEDDEGQGGRQNKRPSSGGCADKTWLCPYSIMYPHLVSGACRPRTSFRSLSDLRPAIFMSEEQWLAVANVAEQASKKRPNQNPQASFEKHLSVFRNIWWILFPEARFEPTSPFCEDIYCAHIGVLSDILFNERASSALGRDQPLSDPEYRATGAEVREMMLQVFSIVAGASPSLTERITMTALSARTTTTTARSDALSEGLTIGGPTSPNEGELQWREPTLLSESEAHQATTYGTASHEGTPLSLGLGEALLRGGQPAADAAVPEITGVPVHRAFEFPTAQAGAAYPSVPALPETVGPWEVEGLRRGSQDPGLPGPFFGSSLDAAPSWPAPRPPAGNPPHLTPEMRPDDDVTPDAVGITRRYGLDIDMEMALVWNDDEASAPLSMDNNPGSVLDPLEQWPRFDDAEA</sequence>
<name>A0AA37GP14_9PEZI</name>
<feature type="compositionally biased region" description="Polar residues" evidence="1">
    <location>
        <begin position="236"/>
        <end position="265"/>
    </location>
</feature>
<keyword evidence="3" id="KW-1185">Reference proteome</keyword>
<evidence type="ECO:0000256" key="1">
    <source>
        <dbReference type="SAM" id="MobiDB-lite"/>
    </source>
</evidence>
<reference evidence="2 3" key="1">
    <citation type="submission" date="2021-07" db="EMBL/GenBank/DDBJ databases">
        <title>Genome data of Colletotrichum spaethianum.</title>
        <authorList>
            <person name="Utami Y.D."/>
            <person name="Hiruma K."/>
        </authorList>
    </citation>
    <scope>NUCLEOTIDE SEQUENCE [LARGE SCALE GENOMIC DNA]</scope>
    <source>
        <strain evidence="2 3">MAFF 242679</strain>
    </source>
</reference>
<dbReference type="EMBL" id="BPPX01000014">
    <property type="protein sequence ID" value="GJC84214.1"/>
    <property type="molecule type" value="Genomic_DNA"/>
</dbReference>
<evidence type="ECO:0000313" key="2">
    <source>
        <dbReference type="EMBL" id="GJC84214.1"/>
    </source>
</evidence>
<feature type="region of interest" description="Disordered" evidence="1">
    <location>
        <begin position="461"/>
        <end position="488"/>
    </location>
</feature>
<accession>A0AA37GP14</accession>
<feature type="region of interest" description="Disordered" evidence="1">
    <location>
        <begin position="656"/>
        <end position="683"/>
    </location>
</feature>
<evidence type="ECO:0000313" key="3">
    <source>
        <dbReference type="Proteomes" id="UP001055172"/>
    </source>
</evidence>
<protein>
    <submittedName>
        <fullName evidence="2">Uncharacterized protein</fullName>
    </submittedName>
</protein>
<feature type="region of interest" description="Disordered" evidence="1">
    <location>
        <begin position="217"/>
        <end position="294"/>
    </location>
</feature>
<feature type="compositionally biased region" description="Low complexity" evidence="1">
    <location>
        <begin position="461"/>
        <end position="474"/>
    </location>
</feature>
<dbReference type="Proteomes" id="UP001055172">
    <property type="component" value="Unassembled WGS sequence"/>
</dbReference>
<dbReference type="AlphaFoldDB" id="A0AA37GP14"/>
<feature type="compositionally biased region" description="Pro residues" evidence="1">
    <location>
        <begin position="604"/>
        <end position="617"/>
    </location>
</feature>
<organism evidence="2 3">
    <name type="scientific">Colletotrichum liriopes</name>
    <dbReference type="NCBI Taxonomy" id="708192"/>
    <lineage>
        <taxon>Eukaryota</taxon>
        <taxon>Fungi</taxon>
        <taxon>Dikarya</taxon>
        <taxon>Ascomycota</taxon>
        <taxon>Pezizomycotina</taxon>
        <taxon>Sordariomycetes</taxon>
        <taxon>Hypocreomycetidae</taxon>
        <taxon>Glomerellales</taxon>
        <taxon>Glomerellaceae</taxon>
        <taxon>Colletotrichum</taxon>
        <taxon>Colletotrichum spaethianum species complex</taxon>
    </lineage>
</organism>
<feature type="compositionally biased region" description="Polar residues" evidence="1">
    <location>
        <begin position="217"/>
        <end position="226"/>
    </location>
</feature>
<proteinExistence type="predicted"/>
<gene>
    <name evidence="2" type="ORF">ColLi_07052</name>
</gene>
<feature type="region of interest" description="Disordered" evidence="1">
    <location>
        <begin position="581"/>
        <end position="629"/>
    </location>
</feature>